<accession>A0AA39GQ63</accession>
<comment type="caution">
    <text evidence="1">The sequence shown here is derived from an EMBL/GenBank/DDBJ whole genome shotgun (WGS) entry which is preliminary data.</text>
</comment>
<sequence>MANIAASLGAFIVVNNAYALLRPQAALAQLSFPPPLSPADQDLVHGLTRMHAATRVVVGASTLATWWYGNYKALGWQSVAGILMAIVDGLVSKSVISTGEWAHWGAAPIGLGVGLALIAQSD</sequence>
<dbReference type="AlphaFoldDB" id="A0AA39GQ63"/>
<protein>
    <submittedName>
        <fullName evidence="1">Uncharacterized protein</fullName>
    </submittedName>
</protein>
<evidence type="ECO:0000313" key="1">
    <source>
        <dbReference type="EMBL" id="KAK0390504.1"/>
    </source>
</evidence>
<keyword evidence="2" id="KW-1185">Reference proteome</keyword>
<dbReference type="InterPro" id="IPR025363">
    <property type="entry name" value="DUF4267"/>
</dbReference>
<dbReference type="Proteomes" id="UP001175261">
    <property type="component" value="Unassembled WGS sequence"/>
</dbReference>
<evidence type="ECO:0000313" key="2">
    <source>
        <dbReference type="Proteomes" id="UP001175261"/>
    </source>
</evidence>
<gene>
    <name evidence="1" type="ORF">NLU13_0008</name>
</gene>
<dbReference type="EMBL" id="JAPDFR010000001">
    <property type="protein sequence ID" value="KAK0390504.1"/>
    <property type="molecule type" value="Genomic_DNA"/>
</dbReference>
<organism evidence="1 2">
    <name type="scientific">Sarocladium strictum</name>
    <name type="common">Black bundle disease fungus</name>
    <name type="synonym">Acremonium strictum</name>
    <dbReference type="NCBI Taxonomy" id="5046"/>
    <lineage>
        <taxon>Eukaryota</taxon>
        <taxon>Fungi</taxon>
        <taxon>Dikarya</taxon>
        <taxon>Ascomycota</taxon>
        <taxon>Pezizomycotina</taxon>
        <taxon>Sordariomycetes</taxon>
        <taxon>Hypocreomycetidae</taxon>
        <taxon>Hypocreales</taxon>
        <taxon>Sarocladiaceae</taxon>
        <taxon>Sarocladium</taxon>
    </lineage>
</organism>
<name>A0AA39GQ63_SARSR</name>
<reference evidence="1" key="1">
    <citation type="submission" date="2022-10" db="EMBL/GenBank/DDBJ databases">
        <title>Determination and structural analysis of whole genome sequence of Sarocladium strictum F4-1.</title>
        <authorList>
            <person name="Hu L."/>
            <person name="Jiang Y."/>
        </authorList>
    </citation>
    <scope>NUCLEOTIDE SEQUENCE</scope>
    <source>
        <strain evidence="1">F4-1</strain>
    </source>
</reference>
<proteinExistence type="predicted"/>
<dbReference type="Pfam" id="PF14087">
    <property type="entry name" value="DUF4267"/>
    <property type="match status" value="1"/>
</dbReference>